<sequence length="75" mass="7952">MTKPIALLVCLLVSAALGATLPAADQVDGALLVQPQTDPSTAFGRAAPFRLCADGRREYAQQPVRERRGQDGPAY</sequence>
<evidence type="ECO:0000313" key="3">
    <source>
        <dbReference type="Proteomes" id="UP000703269"/>
    </source>
</evidence>
<accession>A0A9P3GNT6</accession>
<evidence type="ECO:0000313" key="2">
    <source>
        <dbReference type="EMBL" id="GJE98900.1"/>
    </source>
</evidence>
<name>A0A9P3GNT6_9APHY</name>
<evidence type="ECO:0000256" key="1">
    <source>
        <dbReference type="SAM" id="SignalP"/>
    </source>
</evidence>
<dbReference type="Proteomes" id="UP000703269">
    <property type="component" value="Unassembled WGS sequence"/>
</dbReference>
<feature type="chain" id="PRO_5040131071" evidence="1">
    <location>
        <begin position="19"/>
        <end position="75"/>
    </location>
</feature>
<dbReference type="EMBL" id="BPQB01000096">
    <property type="protein sequence ID" value="GJE98900.1"/>
    <property type="molecule type" value="Genomic_DNA"/>
</dbReference>
<protein>
    <submittedName>
        <fullName evidence="2">Uncharacterized protein</fullName>
    </submittedName>
</protein>
<proteinExistence type="predicted"/>
<reference evidence="2 3" key="1">
    <citation type="submission" date="2021-08" db="EMBL/GenBank/DDBJ databases">
        <title>Draft Genome Sequence of Phanerochaete sordida strain YK-624.</title>
        <authorList>
            <person name="Mori T."/>
            <person name="Dohra H."/>
            <person name="Suzuki T."/>
            <person name="Kawagishi H."/>
            <person name="Hirai H."/>
        </authorList>
    </citation>
    <scope>NUCLEOTIDE SEQUENCE [LARGE SCALE GENOMIC DNA]</scope>
    <source>
        <strain evidence="2 3">YK-624</strain>
    </source>
</reference>
<dbReference type="AlphaFoldDB" id="A0A9P3GNT6"/>
<organism evidence="2 3">
    <name type="scientific">Phanerochaete sordida</name>
    <dbReference type="NCBI Taxonomy" id="48140"/>
    <lineage>
        <taxon>Eukaryota</taxon>
        <taxon>Fungi</taxon>
        <taxon>Dikarya</taxon>
        <taxon>Basidiomycota</taxon>
        <taxon>Agaricomycotina</taxon>
        <taxon>Agaricomycetes</taxon>
        <taxon>Polyporales</taxon>
        <taxon>Phanerochaetaceae</taxon>
        <taxon>Phanerochaete</taxon>
    </lineage>
</organism>
<keyword evidence="1" id="KW-0732">Signal</keyword>
<keyword evidence="3" id="KW-1185">Reference proteome</keyword>
<feature type="signal peptide" evidence="1">
    <location>
        <begin position="1"/>
        <end position="18"/>
    </location>
</feature>
<comment type="caution">
    <text evidence="2">The sequence shown here is derived from an EMBL/GenBank/DDBJ whole genome shotgun (WGS) entry which is preliminary data.</text>
</comment>
<gene>
    <name evidence="2" type="ORF">PsYK624_151360</name>
</gene>